<dbReference type="GO" id="GO:0000422">
    <property type="term" value="P:autophagy of mitochondrion"/>
    <property type="evidence" value="ECO:0007669"/>
    <property type="project" value="TreeGrafter"/>
</dbReference>
<dbReference type="InterPro" id="IPR042527">
    <property type="entry name" value="Atg5_UblA_dom_sf"/>
</dbReference>
<feature type="domain" description="Autophagy protein ATG5 UblA" evidence="8">
    <location>
        <begin position="36"/>
        <end position="125"/>
    </location>
</feature>
<comment type="subcellular location">
    <subcellularLocation>
        <location evidence="1">Preautophagosomal structure membrane</location>
        <topology evidence="1">Peripheral membrane protein</topology>
    </subcellularLocation>
</comment>
<sequence>VRQTPSTSSFATSHSSSHADTAALALASAAVFRSLVFAGSVPIEVTLAHSELPPNADRAIDAYYLQAPRISYLPLVLAQVRKYFVDLILDDTSAASLTTDDLWFEADGVPLKWHWPIGLLYDYHHLATHPSLLPPPPLPAPAAADLSFPTADSSSHATLRAPPSSSAAPPRPRTPSSVRSVGPARGSGAPWRVTLHLRDPPTEQLLVSNRVDDARAGYMAMVKEADYVRWGNTKRVTNLRKEQQDNLWEGVVQNDYDKFWHVASKLVPLPALPSSAASRSPTPSSSFGPTGSDGRLPDANGTRSVPLRVYLPEGA</sequence>
<feature type="non-terminal residue" evidence="9">
    <location>
        <position position="1"/>
    </location>
</feature>
<evidence type="ECO:0000259" key="8">
    <source>
        <dbReference type="Pfam" id="PF20638"/>
    </source>
</evidence>
<dbReference type="Pfam" id="PF20637">
    <property type="entry name" value="ATG5_HBR"/>
    <property type="match status" value="1"/>
</dbReference>
<name>A0A5C5FV52_9BASI</name>
<proteinExistence type="inferred from homology"/>
<evidence type="ECO:0000256" key="4">
    <source>
        <dbReference type="ARBA" id="ARBA00022843"/>
    </source>
</evidence>
<dbReference type="Gene3D" id="1.10.246.190">
    <property type="entry name" value="Autophagy protein Apg5, helix rich domain"/>
    <property type="match status" value="1"/>
</dbReference>
<evidence type="ECO:0000256" key="2">
    <source>
        <dbReference type="ARBA" id="ARBA00006910"/>
    </source>
</evidence>
<feature type="region of interest" description="Disordered" evidence="6">
    <location>
        <begin position="143"/>
        <end position="193"/>
    </location>
</feature>
<gene>
    <name evidence="9" type="ORF">DMC30DRAFT_332405</name>
</gene>
<dbReference type="GO" id="GO:0005776">
    <property type="term" value="C:autophagosome"/>
    <property type="evidence" value="ECO:0007669"/>
    <property type="project" value="TreeGrafter"/>
</dbReference>
<feature type="compositionally biased region" description="Low complexity" evidence="6">
    <location>
        <begin position="273"/>
        <end position="286"/>
    </location>
</feature>
<evidence type="ECO:0000313" key="10">
    <source>
        <dbReference type="Proteomes" id="UP000311382"/>
    </source>
</evidence>
<dbReference type="AlphaFoldDB" id="A0A5C5FV52"/>
<dbReference type="Proteomes" id="UP000311382">
    <property type="component" value="Unassembled WGS sequence"/>
</dbReference>
<dbReference type="GO" id="GO:0061908">
    <property type="term" value="C:phagophore"/>
    <property type="evidence" value="ECO:0007669"/>
    <property type="project" value="TreeGrafter"/>
</dbReference>
<dbReference type="PANTHER" id="PTHR13040:SF2">
    <property type="entry name" value="AUTOPHAGY PROTEIN 5"/>
    <property type="match status" value="1"/>
</dbReference>
<dbReference type="GO" id="GO:0034045">
    <property type="term" value="C:phagophore assembly site membrane"/>
    <property type="evidence" value="ECO:0007669"/>
    <property type="project" value="UniProtKB-SubCell"/>
</dbReference>
<dbReference type="EMBL" id="SOZI01000063">
    <property type="protein sequence ID" value="TNY20575.1"/>
    <property type="molecule type" value="Genomic_DNA"/>
</dbReference>
<dbReference type="InterPro" id="IPR048939">
    <property type="entry name" value="ATG5_UblA"/>
</dbReference>
<dbReference type="PANTHER" id="PTHR13040">
    <property type="entry name" value="AUTOPHAGY PROTEIN 5"/>
    <property type="match status" value="1"/>
</dbReference>
<comment type="similarity">
    <text evidence="2">Belongs to the ATG5 family.</text>
</comment>
<dbReference type="GO" id="GO:0019776">
    <property type="term" value="F:Atg8-family ligase activity"/>
    <property type="evidence" value="ECO:0007669"/>
    <property type="project" value="TreeGrafter"/>
</dbReference>
<dbReference type="InterPro" id="IPR042526">
    <property type="entry name" value="Atg5_HR"/>
</dbReference>
<evidence type="ECO:0000313" key="9">
    <source>
        <dbReference type="EMBL" id="TNY20575.1"/>
    </source>
</evidence>
<dbReference type="STRING" id="5288.A0A5C5FV52"/>
<organism evidence="9 10">
    <name type="scientific">Rhodotorula diobovata</name>
    <dbReference type="NCBI Taxonomy" id="5288"/>
    <lineage>
        <taxon>Eukaryota</taxon>
        <taxon>Fungi</taxon>
        <taxon>Dikarya</taxon>
        <taxon>Basidiomycota</taxon>
        <taxon>Pucciniomycotina</taxon>
        <taxon>Microbotryomycetes</taxon>
        <taxon>Sporidiobolales</taxon>
        <taxon>Sporidiobolaceae</taxon>
        <taxon>Rhodotorula</taxon>
    </lineage>
</organism>
<dbReference type="InterPro" id="IPR048940">
    <property type="entry name" value="ATG5_HBR"/>
</dbReference>
<feature type="non-terminal residue" evidence="9">
    <location>
        <position position="315"/>
    </location>
</feature>
<evidence type="ECO:0000259" key="7">
    <source>
        <dbReference type="Pfam" id="PF20637"/>
    </source>
</evidence>
<dbReference type="OrthoDB" id="272162at2759"/>
<feature type="domain" description="Autophagy protein ATG5 alpha-helical bundle region" evidence="7">
    <location>
        <begin position="213"/>
        <end position="268"/>
    </location>
</feature>
<dbReference type="Gene3D" id="3.10.20.620">
    <property type="match status" value="1"/>
</dbReference>
<evidence type="ECO:0000256" key="5">
    <source>
        <dbReference type="ARBA" id="ARBA00023006"/>
    </source>
</evidence>
<dbReference type="GO" id="GO:0034274">
    <property type="term" value="C:Atg12-Atg5-Atg16 complex"/>
    <property type="evidence" value="ECO:0007669"/>
    <property type="project" value="TreeGrafter"/>
</dbReference>
<keyword evidence="5" id="KW-0072">Autophagy</keyword>
<protein>
    <submittedName>
        <fullName evidence="9">Autophagy protein 5</fullName>
    </submittedName>
</protein>
<dbReference type="InterPro" id="IPR007239">
    <property type="entry name" value="Atg5"/>
</dbReference>
<dbReference type="GO" id="GO:0034727">
    <property type="term" value="P:piecemeal microautophagy of the nucleus"/>
    <property type="evidence" value="ECO:0007669"/>
    <property type="project" value="TreeGrafter"/>
</dbReference>
<accession>A0A5C5FV52</accession>
<evidence type="ECO:0000256" key="1">
    <source>
        <dbReference type="ARBA" id="ARBA00004623"/>
    </source>
</evidence>
<evidence type="ECO:0000256" key="3">
    <source>
        <dbReference type="ARBA" id="ARBA00022499"/>
    </source>
</evidence>
<reference evidence="9 10" key="1">
    <citation type="submission" date="2019-03" db="EMBL/GenBank/DDBJ databases">
        <title>Rhodosporidium diobovatum UCD-FST 08-225 genome sequencing, assembly, and annotation.</title>
        <authorList>
            <person name="Fakankun I.U."/>
            <person name="Fristensky B."/>
            <person name="Levin D.B."/>
        </authorList>
    </citation>
    <scope>NUCLEOTIDE SEQUENCE [LARGE SCALE GENOMIC DNA]</scope>
    <source>
        <strain evidence="9 10">UCD-FST 08-225</strain>
    </source>
</reference>
<dbReference type="GO" id="GO:0006995">
    <property type="term" value="P:cellular response to nitrogen starvation"/>
    <property type="evidence" value="ECO:0007669"/>
    <property type="project" value="TreeGrafter"/>
</dbReference>
<dbReference type="Pfam" id="PF20638">
    <property type="entry name" value="ATG5_UblA"/>
    <property type="match status" value="1"/>
</dbReference>
<keyword evidence="3" id="KW-1017">Isopeptide bond</keyword>
<feature type="compositionally biased region" description="Low complexity" evidence="6">
    <location>
        <begin position="157"/>
        <end position="181"/>
    </location>
</feature>
<evidence type="ECO:0000256" key="6">
    <source>
        <dbReference type="SAM" id="MobiDB-lite"/>
    </source>
</evidence>
<keyword evidence="10" id="KW-1185">Reference proteome</keyword>
<feature type="region of interest" description="Disordered" evidence="6">
    <location>
        <begin position="273"/>
        <end position="315"/>
    </location>
</feature>
<dbReference type="GO" id="GO:0044233">
    <property type="term" value="C:mitochondria-associated endoplasmic reticulum membrane contact site"/>
    <property type="evidence" value="ECO:0007669"/>
    <property type="project" value="TreeGrafter"/>
</dbReference>
<keyword evidence="4" id="KW-0832">Ubl conjugation</keyword>
<comment type="caution">
    <text evidence="9">The sequence shown here is derived from an EMBL/GenBank/DDBJ whole genome shotgun (WGS) entry which is preliminary data.</text>
</comment>